<protein>
    <submittedName>
        <fullName evidence="3">Uncharacterized protein</fullName>
    </submittedName>
</protein>
<gene>
    <name evidence="3" type="primary">Cnig_chr_V.g20283</name>
    <name evidence="3" type="ORF">B9Z55_020283</name>
</gene>
<dbReference type="EMBL" id="PDUG01000005">
    <property type="protein sequence ID" value="PIC28325.1"/>
    <property type="molecule type" value="Genomic_DNA"/>
</dbReference>
<evidence type="ECO:0000256" key="2">
    <source>
        <dbReference type="SAM" id="SignalP"/>
    </source>
</evidence>
<feature type="transmembrane region" description="Helical" evidence="1">
    <location>
        <begin position="167"/>
        <end position="187"/>
    </location>
</feature>
<keyword evidence="1" id="KW-1133">Transmembrane helix</keyword>
<keyword evidence="4" id="KW-1185">Reference proteome</keyword>
<feature type="chain" id="PRO_5013855387" evidence="2">
    <location>
        <begin position="17"/>
        <end position="256"/>
    </location>
</feature>
<dbReference type="Proteomes" id="UP000230233">
    <property type="component" value="Chromosome V"/>
</dbReference>
<dbReference type="AlphaFoldDB" id="A0A2G5TM10"/>
<keyword evidence="2" id="KW-0732">Signal</keyword>
<organism evidence="3 4">
    <name type="scientific">Caenorhabditis nigoni</name>
    <dbReference type="NCBI Taxonomy" id="1611254"/>
    <lineage>
        <taxon>Eukaryota</taxon>
        <taxon>Metazoa</taxon>
        <taxon>Ecdysozoa</taxon>
        <taxon>Nematoda</taxon>
        <taxon>Chromadorea</taxon>
        <taxon>Rhabditida</taxon>
        <taxon>Rhabditina</taxon>
        <taxon>Rhabditomorpha</taxon>
        <taxon>Rhabditoidea</taxon>
        <taxon>Rhabditidae</taxon>
        <taxon>Peloderinae</taxon>
        <taxon>Caenorhabditis</taxon>
    </lineage>
</organism>
<reference evidence="4" key="1">
    <citation type="submission" date="2017-10" db="EMBL/GenBank/DDBJ databases">
        <title>Rapid genome shrinkage in a self-fertile nematode reveals novel sperm competition proteins.</title>
        <authorList>
            <person name="Yin D."/>
            <person name="Schwarz E.M."/>
            <person name="Thomas C.G."/>
            <person name="Felde R.L."/>
            <person name="Korf I.F."/>
            <person name="Cutter A.D."/>
            <person name="Schartner C.M."/>
            <person name="Ralston E.J."/>
            <person name="Meyer B.J."/>
            <person name="Haag E.S."/>
        </authorList>
    </citation>
    <scope>NUCLEOTIDE SEQUENCE [LARGE SCALE GENOMIC DNA]</scope>
    <source>
        <strain evidence="4">JU1422</strain>
    </source>
</reference>
<comment type="caution">
    <text evidence="3">The sequence shown here is derived from an EMBL/GenBank/DDBJ whole genome shotgun (WGS) entry which is preliminary data.</text>
</comment>
<dbReference type="OrthoDB" id="5777595at2759"/>
<sequence length="256" mass="30146">MIFLLVILTSLSFTTAFPEQLPTYDSLSIEVKTRLNLVLSEKYSMLYRDMRQNCKSEYQPQAIIHLQIVEGHKNSTQNNMVIWEAKAAPCSLKLFSTSDEVLSKWCAKQPQAFVNFLYNHTGKALWNHDPNFLTVVQTSCHRFRSGDNFPRPRFYQPYDYKEEQIKLFLAFAMLMASVALVVSCVYCHRVPLRKHMTARWEKYWDVKEWHQLNAIVEYRERMYKEDLEQQMIAELKKMQEEEAKVAAGTGYENPMC</sequence>
<keyword evidence="1" id="KW-0812">Transmembrane</keyword>
<keyword evidence="1" id="KW-0472">Membrane</keyword>
<name>A0A2G5TM10_9PELO</name>
<proteinExistence type="predicted"/>
<evidence type="ECO:0000256" key="1">
    <source>
        <dbReference type="SAM" id="Phobius"/>
    </source>
</evidence>
<evidence type="ECO:0000313" key="3">
    <source>
        <dbReference type="EMBL" id="PIC28325.1"/>
    </source>
</evidence>
<evidence type="ECO:0000313" key="4">
    <source>
        <dbReference type="Proteomes" id="UP000230233"/>
    </source>
</evidence>
<accession>A0A2G5TM10</accession>
<feature type="signal peptide" evidence="2">
    <location>
        <begin position="1"/>
        <end position="16"/>
    </location>
</feature>